<dbReference type="Proteomes" id="UP000887563">
    <property type="component" value="Unplaced"/>
</dbReference>
<keyword evidence="2" id="KW-1185">Reference proteome</keyword>
<evidence type="ECO:0000313" key="2">
    <source>
        <dbReference type="Proteomes" id="UP000887563"/>
    </source>
</evidence>
<proteinExistence type="predicted"/>
<accession>A0A914LQX5</accession>
<sequence length="284" mass="31671">MIEIVGIISSSGIIIINSLADGAFVPPQQPQFQQQQQQYVPQHPLPPPAFQNQQFQIEIVGIINSSGIIIINSLPIQPVQFVNGGFQMPPQPNNFAANPNRFEADGAFVPPQQPQFQQQQQQYVPQHPLPPPAFQNQQFQPHAHMPPQQIQQQQQQRPLINDWMEHYLGGDGFVNFGDFHDVPQAQPQQNQQQQPIHQIPPPAAIPLPPYPQQFPPPAQDIPLPPYPPPPPQQEQLGDNFIGRNLGGNNNNVENAFQGFNNNYNVVGAPQNNLLGAPNMPIHID</sequence>
<feature type="region of interest" description="Disordered" evidence="1">
    <location>
        <begin position="180"/>
        <end position="240"/>
    </location>
</feature>
<evidence type="ECO:0000313" key="3">
    <source>
        <dbReference type="WBParaSite" id="Minc3s00706g16352"/>
    </source>
</evidence>
<feature type="compositionally biased region" description="Pro residues" evidence="1">
    <location>
        <begin position="198"/>
        <end position="232"/>
    </location>
</feature>
<organism evidence="2 3">
    <name type="scientific">Meloidogyne incognita</name>
    <name type="common">Southern root-knot nematode worm</name>
    <name type="synonym">Oxyuris incognita</name>
    <dbReference type="NCBI Taxonomy" id="6306"/>
    <lineage>
        <taxon>Eukaryota</taxon>
        <taxon>Metazoa</taxon>
        <taxon>Ecdysozoa</taxon>
        <taxon>Nematoda</taxon>
        <taxon>Chromadorea</taxon>
        <taxon>Rhabditida</taxon>
        <taxon>Tylenchina</taxon>
        <taxon>Tylenchomorpha</taxon>
        <taxon>Tylenchoidea</taxon>
        <taxon>Meloidogynidae</taxon>
        <taxon>Meloidogyninae</taxon>
        <taxon>Meloidogyne</taxon>
        <taxon>Meloidogyne incognita group</taxon>
    </lineage>
</organism>
<name>A0A914LQX5_MELIC</name>
<reference evidence="3" key="1">
    <citation type="submission" date="2022-11" db="UniProtKB">
        <authorList>
            <consortium name="WormBaseParasite"/>
        </authorList>
    </citation>
    <scope>IDENTIFICATION</scope>
</reference>
<feature type="compositionally biased region" description="Low complexity" evidence="1">
    <location>
        <begin position="183"/>
        <end position="197"/>
    </location>
</feature>
<protein>
    <submittedName>
        <fullName evidence="3">Uncharacterized protein</fullName>
    </submittedName>
</protein>
<evidence type="ECO:0000256" key="1">
    <source>
        <dbReference type="SAM" id="MobiDB-lite"/>
    </source>
</evidence>
<dbReference type="WBParaSite" id="Minc3s00706g16352">
    <property type="protein sequence ID" value="Minc3s00706g16352"/>
    <property type="gene ID" value="Minc3s00706g16352"/>
</dbReference>
<dbReference type="AlphaFoldDB" id="A0A914LQX5"/>